<reference evidence="5 6" key="1">
    <citation type="submission" date="2019-05" db="EMBL/GenBank/DDBJ databases">
        <title>Nakamurella sp. N5BH11, whole genome shotgun sequence.</title>
        <authorList>
            <person name="Tuo L."/>
        </authorList>
    </citation>
    <scope>NUCLEOTIDE SEQUENCE [LARGE SCALE GENOMIC DNA]</scope>
    <source>
        <strain evidence="5 6">N5BH11</strain>
    </source>
</reference>
<evidence type="ECO:0000313" key="6">
    <source>
        <dbReference type="Proteomes" id="UP000306985"/>
    </source>
</evidence>
<dbReference type="SUPFAM" id="SSF110738">
    <property type="entry name" value="Glycerate kinase I"/>
    <property type="match status" value="1"/>
</dbReference>
<dbReference type="PANTHER" id="PTHR21599:SF0">
    <property type="entry name" value="GLYCERATE KINASE"/>
    <property type="match status" value="1"/>
</dbReference>
<evidence type="ECO:0000313" key="5">
    <source>
        <dbReference type="EMBL" id="TKV60627.1"/>
    </source>
</evidence>
<accession>A0A4U6QJH5</accession>
<dbReference type="InterPro" id="IPR018193">
    <property type="entry name" value="Glyc_kinase_flavodox-like_fold"/>
</dbReference>
<evidence type="ECO:0000256" key="1">
    <source>
        <dbReference type="ARBA" id="ARBA00006284"/>
    </source>
</evidence>
<dbReference type="NCBIfam" id="TIGR00045">
    <property type="entry name" value="glycerate kinase"/>
    <property type="match status" value="1"/>
</dbReference>
<dbReference type="RefSeq" id="WP_137447931.1">
    <property type="nucleotide sequence ID" value="NZ_SZZH01000001.1"/>
</dbReference>
<name>A0A4U6QJH5_9ACTN</name>
<keyword evidence="3 4" id="KW-0418">Kinase</keyword>
<dbReference type="InterPro" id="IPR018197">
    <property type="entry name" value="Glycerate_kinase_RE-like"/>
</dbReference>
<dbReference type="Gene3D" id="3.40.50.10350">
    <property type="entry name" value="Glycerate kinase, domain 1"/>
    <property type="match status" value="1"/>
</dbReference>
<dbReference type="PANTHER" id="PTHR21599">
    <property type="entry name" value="GLYCERATE KINASE"/>
    <property type="match status" value="1"/>
</dbReference>
<dbReference type="EMBL" id="SZZH01000001">
    <property type="protein sequence ID" value="TKV60627.1"/>
    <property type="molecule type" value="Genomic_DNA"/>
</dbReference>
<dbReference type="Pfam" id="PF02595">
    <property type="entry name" value="Gly_kinase"/>
    <property type="match status" value="1"/>
</dbReference>
<dbReference type="Gene3D" id="3.90.1510.10">
    <property type="entry name" value="Glycerate kinase, domain 2"/>
    <property type="match status" value="1"/>
</dbReference>
<evidence type="ECO:0000256" key="4">
    <source>
        <dbReference type="PIRNR" id="PIRNR006078"/>
    </source>
</evidence>
<dbReference type="Proteomes" id="UP000306985">
    <property type="component" value="Unassembled WGS sequence"/>
</dbReference>
<dbReference type="PIRSF" id="PIRSF006078">
    <property type="entry name" value="GlxK"/>
    <property type="match status" value="1"/>
</dbReference>
<dbReference type="AlphaFoldDB" id="A0A4U6QJH5"/>
<dbReference type="InterPro" id="IPR036129">
    <property type="entry name" value="Glycerate_kinase_sf"/>
</dbReference>
<sequence length="385" mass="37275">MVTVLLAPDKFKGSLTAAQVADAVAAGLRDVDPTVTVISSPVADGGDGTLAAAVAAGYRPVPVTVPGPTGEPVDSGYAVADNGTAVVELADACGLDRLPGRRLDALGSSSAGVGAVIRAALDAGVRNVVLGIGGSASTDGGAGLVTALGARLLDADGAEIPSGGAGLERLDRIDLSGLHPAVADTAFVVACDVDNPLLGPNGAAAVYGPQKGAGPDDVARLDAALTHWSGVLSDAQGHGAAGHPAAATPGAGAAGGVGFAALAVLGAHLRPGIELVLDLTGFHDRLPGADLVVTGEGALDTQTLSGKAPAGVAAAAVAAGVPVVAVAGANLLDLDTLREAGIQAAYTLVEIEPDVATCVRNAAPLLRQAARRLAAEQLTAPASSP</sequence>
<gene>
    <name evidence="5" type="ORF">FDO65_02720</name>
</gene>
<dbReference type="GO" id="GO:0008887">
    <property type="term" value="F:glycerate kinase activity"/>
    <property type="evidence" value="ECO:0007669"/>
    <property type="project" value="UniProtKB-UniRule"/>
</dbReference>
<comment type="caution">
    <text evidence="5">The sequence shown here is derived from an EMBL/GenBank/DDBJ whole genome shotgun (WGS) entry which is preliminary data.</text>
</comment>
<keyword evidence="2 4" id="KW-0808">Transferase</keyword>
<evidence type="ECO:0000256" key="3">
    <source>
        <dbReference type="ARBA" id="ARBA00022777"/>
    </source>
</evidence>
<comment type="similarity">
    <text evidence="1 4">Belongs to the glycerate kinase type-1 family.</text>
</comment>
<dbReference type="GO" id="GO:0031388">
    <property type="term" value="P:organic acid phosphorylation"/>
    <property type="evidence" value="ECO:0007669"/>
    <property type="project" value="UniProtKB-UniRule"/>
</dbReference>
<keyword evidence="6" id="KW-1185">Reference proteome</keyword>
<organism evidence="5 6">
    <name type="scientific">Nakamurella flava</name>
    <dbReference type="NCBI Taxonomy" id="2576308"/>
    <lineage>
        <taxon>Bacteria</taxon>
        <taxon>Bacillati</taxon>
        <taxon>Actinomycetota</taxon>
        <taxon>Actinomycetes</taxon>
        <taxon>Nakamurellales</taxon>
        <taxon>Nakamurellaceae</taxon>
        <taxon>Nakamurella</taxon>
    </lineage>
</organism>
<proteinExistence type="inferred from homology"/>
<protein>
    <submittedName>
        <fullName evidence="5">Glycerate kinase</fullName>
    </submittedName>
</protein>
<dbReference type="OrthoDB" id="9774290at2"/>
<dbReference type="InterPro" id="IPR004381">
    <property type="entry name" value="Glycerate_kinase"/>
</dbReference>
<evidence type="ECO:0000256" key="2">
    <source>
        <dbReference type="ARBA" id="ARBA00022679"/>
    </source>
</evidence>